<dbReference type="PANTHER" id="PTHR24559:SF444">
    <property type="entry name" value="REVERSE TRANSCRIPTASE DOMAIN-CONTAINING PROTEIN"/>
    <property type="match status" value="1"/>
</dbReference>
<organism evidence="3 4">
    <name type="scientific">Abeliophyllum distichum</name>
    <dbReference type="NCBI Taxonomy" id="126358"/>
    <lineage>
        <taxon>Eukaryota</taxon>
        <taxon>Viridiplantae</taxon>
        <taxon>Streptophyta</taxon>
        <taxon>Embryophyta</taxon>
        <taxon>Tracheophyta</taxon>
        <taxon>Spermatophyta</taxon>
        <taxon>Magnoliopsida</taxon>
        <taxon>eudicotyledons</taxon>
        <taxon>Gunneridae</taxon>
        <taxon>Pentapetalae</taxon>
        <taxon>asterids</taxon>
        <taxon>lamiids</taxon>
        <taxon>Lamiales</taxon>
        <taxon>Oleaceae</taxon>
        <taxon>Forsythieae</taxon>
        <taxon>Abeliophyllum</taxon>
    </lineage>
</organism>
<evidence type="ECO:0000313" key="4">
    <source>
        <dbReference type="Proteomes" id="UP001604336"/>
    </source>
</evidence>
<comment type="caution">
    <text evidence="3">The sequence shown here is derived from an EMBL/GenBank/DDBJ whole genome shotgun (WGS) entry which is preliminary data.</text>
</comment>
<gene>
    <name evidence="3" type="ORF">Adt_46516</name>
</gene>
<feature type="compositionally biased region" description="Basic and acidic residues" evidence="1">
    <location>
        <begin position="283"/>
        <end position="293"/>
    </location>
</feature>
<dbReference type="Pfam" id="PF00078">
    <property type="entry name" value="RVT_1"/>
    <property type="match status" value="1"/>
</dbReference>
<protein>
    <recommendedName>
        <fullName evidence="2">Reverse transcriptase domain-containing protein</fullName>
    </recommendedName>
</protein>
<dbReference type="EMBL" id="JBFOLK010000077">
    <property type="protein sequence ID" value="KAL2457009.1"/>
    <property type="molecule type" value="Genomic_DNA"/>
</dbReference>
<dbReference type="InterPro" id="IPR043502">
    <property type="entry name" value="DNA/RNA_pol_sf"/>
</dbReference>
<proteinExistence type="predicted"/>
<evidence type="ECO:0000256" key="1">
    <source>
        <dbReference type="SAM" id="MobiDB-lite"/>
    </source>
</evidence>
<reference evidence="4" key="1">
    <citation type="submission" date="2024-07" db="EMBL/GenBank/DDBJ databases">
        <title>Two chromosome-level genome assemblies of Korean endemic species Abeliophyllum distichum and Forsythia ovata (Oleaceae).</title>
        <authorList>
            <person name="Jang H."/>
        </authorList>
    </citation>
    <scope>NUCLEOTIDE SEQUENCE [LARGE SCALE GENOMIC DNA]</scope>
</reference>
<dbReference type="InterPro" id="IPR053134">
    <property type="entry name" value="RNA-dir_DNA_polymerase"/>
</dbReference>
<dbReference type="InterPro" id="IPR000477">
    <property type="entry name" value="RT_dom"/>
</dbReference>
<dbReference type="CDD" id="cd01647">
    <property type="entry name" value="RT_LTR"/>
    <property type="match status" value="1"/>
</dbReference>
<feature type="region of interest" description="Disordered" evidence="1">
    <location>
        <begin position="277"/>
        <end position="299"/>
    </location>
</feature>
<keyword evidence="4" id="KW-1185">Reference proteome</keyword>
<evidence type="ECO:0000259" key="2">
    <source>
        <dbReference type="Pfam" id="PF00078"/>
    </source>
</evidence>
<feature type="domain" description="Reverse transcriptase" evidence="2">
    <location>
        <begin position="94"/>
        <end position="253"/>
    </location>
</feature>
<accession>A0ABD1NZF8</accession>
<sequence>MKFPMPGGVDKVRKNQTKARGCYMNALQKVVKREGIAPAIMTISSEPMDVDHKELDEGLDPRIMGSDSLTQELKPTGSSEKPFTPQWVSNLALVRKSTKRWRVCIDFSDLNQACPKDSFPLPRIDQLVDATAGHKLLSFMDAYSGYNQIPMFAGNEDHTSFITDLGLYCYRMMPFDLKNAGATYQRLVNRMFVGQIGNNMEVYVDDMLVKSVNAKDHIGHLRGMFEVLRKYQMKLNPLKCAFGVASEKFLGYMVNQRRIEANPEKIQALIEMRSPIVSQGSPKPDRKVSDPEPIHIQGNGPLLVLLSDHQGRKEV</sequence>
<dbReference type="Proteomes" id="UP001604336">
    <property type="component" value="Unassembled WGS sequence"/>
</dbReference>
<dbReference type="Gene3D" id="3.30.70.270">
    <property type="match status" value="2"/>
</dbReference>
<name>A0ABD1NZF8_9LAMI</name>
<dbReference type="SUPFAM" id="SSF56672">
    <property type="entry name" value="DNA/RNA polymerases"/>
    <property type="match status" value="1"/>
</dbReference>
<dbReference type="AlphaFoldDB" id="A0ABD1NZF8"/>
<evidence type="ECO:0000313" key="3">
    <source>
        <dbReference type="EMBL" id="KAL2457009.1"/>
    </source>
</evidence>
<dbReference type="PANTHER" id="PTHR24559">
    <property type="entry name" value="TRANSPOSON TY3-I GAG-POL POLYPROTEIN"/>
    <property type="match status" value="1"/>
</dbReference>
<dbReference type="InterPro" id="IPR043128">
    <property type="entry name" value="Rev_trsase/Diguanyl_cyclase"/>
</dbReference>